<dbReference type="PROSITE" id="PS51202">
    <property type="entry name" value="RCK_C"/>
    <property type="match status" value="1"/>
</dbReference>
<dbReference type="Gene3D" id="3.40.50.720">
    <property type="entry name" value="NAD(P)-binding Rossmann-like Domain"/>
    <property type="match status" value="1"/>
</dbReference>
<dbReference type="SUPFAM" id="SSF116726">
    <property type="entry name" value="TrkA C-terminal domain-like"/>
    <property type="match status" value="1"/>
</dbReference>
<dbReference type="GO" id="GO:0008324">
    <property type="term" value="F:monoatomic cation transmembrane transporter activity"/>
    <property type="evidence" value="ECO:0007669"/>
    <property type="project" value="InterPro"/>
</dbReference>
<dbReference type="InterPro" id="IPR006037">
    <property type="entry name" value="RCK_C"/>
</dbReference>
<dbReference type="Proteomes" id="UP000605361">
    <property type="component" value="Unassembled WGS sequence"/>
</dbReference>
<dbReference type="Pfam" id="PF02080">
    <property type="entry name" value="TrkA_C"/>
    <property type="match status" value="1"/>
</dbReference>
<dbReference type="InterPro" id="IPR036721">
    <property type="entry name" value="RCK_C_sf"/>
</dbReference>
<evidence type="ECO:0000313" key="3">
    <source>
        <dbReference type="Proteomes" id="UP000605361"/>
    </source>
</evidence>
<dbReference type="InterPro" id="IPR036291">
    <property type="entry name" value="NAD(P)-bd_dom_sf"/>
</dbReference>
<dbReference type="PANTHER" id="PTHR43833">
    <property type="entry name" value="POTASSIUM CHANNEL PROTEIN 2-RELATED-RELATED"/>
    <property type="match status" value="1"/>
</dbReference>
<dbReference type="SUPFAM" id="SSF51735">
    <property type="entry name" value="NAD(P)-binding Rossmann-fold domains"/>
    <property type="match status" value="1"/>
</dbReference>
<dbReference type="GO" id="GO:0006813">
    <property type="term" value="P:potassium ion transport"/>
    <property type="evidence" value="ECO:0007669"/>
    <property type="project" value="InterPro"/>
</dbReference>
<accession>A0A931F555</accession>
<dbReference type="EMBL" id="JADOGI010000173">
    <property type="protein sequence ID" value="MBF8191723.1"/>
    <property type="molecule type" value="Genomic_DNA"/>
</dbReference>
<dbReference type="Pfam" id="PF02254">
    <property type="entry name" value="TrkA_N"/>
    <property type="match status" value="1"/>
</dbReference>
<proteinExistence type="predicted"/>
<comment type="caution">
    <text evidence="2">The sequence shown here is derived from an EMBL/GenBank/DDBJ whole genome shotgun (WGS) entry which is preliminary data.</text>
</comment>
<dbReference type="InterPro" id="IPR050721">
    <property type="entry name" value="Trk_Ktr_HKT_K-transport"/>
</dbReference>
<name>A0A931F555_9ACTN</name>
<reference evidence="2" key="1">
    <citation type="submission" date="2020-11" db="EMBL/GenBank/DDBJ databases">
        <title>Whole-genome analyses of Nonomuraea sp. K274.</title>
        <authorList>
            <person name="Veyisoglu A."/>
        </authorList>
    </citation>
    <scope>NUCLEOTIDE SEQUENCE</scope>
    <source>
        <strain evidence="2">K274</strain>
    </source>
</reference>
<protein>
    <submittedName>
        <fullName evidence="2">TrkA family potassium uptake protein</fullName>
    </submittedName>
</protein>
<dbReference type="InterPro" id="IPR003148">
    <property type="entry name" value="RCK_N"/>
</dbReference>
<evidence type="ECO:0000259" key="1">
    <source>
        <dbReference type="PROSITE" id="PS51202"/>
    </source>
</evidence>
<keyword evidence="3" id="KW-1185">Reference proteome</keyword>
<evidence type="ECO:0000313" key="2">
    <source>
        <dbReference type="EMBL" id="MBF8191723.1"/>
    </source>
</evidence>
<sequence>MRGFPVKDPYVRWTSAGCYGKPAGQDWYPRSESSLTEHKSDPVVVIGLGRFGTSLALELTRRGTEVLAIDNRPKITQALAGRITQIATADATDIEALRQLGVADFYQAVVAIGGDIEASILTTSLLVELEVNDIWAKAISIQHGRILDRIGAHHVVFPEHDMGERVAHLVSGRMLDYMQVDENFALAKTQPPKDYVGVPLGRSNLRRKYGVTIVAVKAPGEEFTYATADTELSYGDVILVSGRTEAVERFAELP</sequence>
<dbReference type="PANTHER" id="PTHR43833:SF7">
    <property type="entry name" value="KTR SYSTEM POTASSIUM UPTAKE PROTEIN C"/>
    <property type="match status" value="1"/>
</dbReference>
<dbReference type="Gene3D" id="3.30.70.1450">
    <property type="entry name" value="Regulator of K+ conductance, C-terminal domain"/>
    <property type="match status" value="1"/>
</dbReference>
<gene>
    <name evidence="2" type="ORF">ITP53_39740</name>
</gene>
<dbReference type="AlphaFoldDB" id="A0A931F555"/>
<feature type="domain" description="RCK C-terminal" evidence="1">
    <location>
        <begin position="172"/>
        <end position="254"/>
    </location>
</feature>
<organism evidence="2 3">
    <name type="scientific">Nonomuraea cypriaca</name>
    <dbReference type="NCBI Taxonomy" id="1187855"/>
    <lineage>
        <taxon>Bacteria</taxon>
        <taxon>Bacillati</taxon>
        <taxon>Actinomycetota</taxon>
        <taxon>Actinomycetes</taxon>
        <taxon>Streptosporangiales</taxon>
        <taxon>Streptosporangiaceae</taxon>
        <taxon>Nonomuraea</taxon>
    </lineage>
</organism>